<evidence type="ECO:0000313" key="2">
    <source>
        <dbReference type="Proteomes" id="UP000020681"/>
    </source>
</evidence>
<sequence>MTGSRVRRRELCDLPLGDGEFWTITEGPVAARTTCGW</sequence>
<keyword evidence="2" id="KW-1185">Reference proteome</keyword>
<name>A0ABN0QWL4_MYCUL</name>
<gene>
    <name evidence="1" type="ORF">I551_4453</name>
</gene>
<comment type="caution">
    <text evidence="1">The sequence shown here is derived from an EMBL/GenBank/DDBJ whole genome shotgun (WGS) entry which is preliminary data.</text>
</comment>
<proteinExistence type="predicted"/>
<accession>A0ABN0QWL4</accession>
<dbReference type="Proteomes" id="UP000020681">
    <property type="component" value="Unassembled WGS sequence"/>
</dbReference>
<dbReference type="EMBL" id="JAOL01000129">
    <property type="protein sequence ID" value="EUA89046.1"/>
    <property type="molecule type" value="Genomic_DNA"/>
</dbReference>
<reference evidence="1 2" key="1">
    <citation type="submission" date="2014-01" db="EMBL/GenBank/DDBJ databases">
        <authorList>
            <person name="Dobos K."/>
            <person name="Lenaerts A."/>
            <person name="Ordway D."/>
            <person name="DeGroote M.A."/>
            <person name="Parker T."/>
            <person name="Sizemore C."/>
            <person name="Tallon L.J."/>
            <person name="Sadzewicz L.K."/>
            <person name="Sengamalay N."/>
            <person name="Fraser C.M."/>
            <person name="Hine E."/>
            <person name="Shefchek K.A."/>
            <person name="Das S.P."/>
            <person name="Tettelin H."/>
        </authorList>
    </citation>
    <scope>NUCLEOTIDE SEQUENCE [LARGE SCALE GENOMIC DNA]</scope>
    <source>
        <strain evidence="1 2">Harvey</strain>
    </source>
</reference>
<evidence type="ECO:0000313" key="1">
    <source>
        <dbReference type="EMBL" id="EUA89046.1"/>
    </source>
</evidence>
<protein>
    <submittedName>
        <fullName evidence="1">Uncharacterized protein</fullName>
    </submittedName>
</protein>
<organism evidence="1 2">
    <name type="scientific">Mycobacterium ulcerans str. Harvey</name>
    <dbReference type="NCBI Taxonomy" id="1299332"/>
    <lineage>
        <taxon>Bacteria</taxon>
        <taxon>Bacillati</taxon>
        <taxon>Actinomycetota</taxon>
        <taxon>Actinomycetes</taxon>
        <taxon>Mycobacteriales</taxon>
        <taxon>Mycobacteriaceae</taxon>
        <taxon>Mycobacterium</taxon>
        <taxon>Mycobacterium ulcerans group</taxon>
    </lineage>
</organism>